<keyword evidence="2" id="KW-0178">Competence</keyword>
<evidence type="ECO:0000256" key="1">
    <source>
        <dbReference type="ARBA" id="ARBA00004241"/>
    </source>
</evidence>
<gene>
    <name evidence="4" type="ORF">I6J05_04055</name>
</gene>
<dbReference type="InterPro" id="IPR012902">
    <property type="entry name" value="N_methyl_site"/>
</dbReference>
<evidence type="ECO:0000313" key="4">
    <source>
        <dbReference type="EMBL" id="QQS83501.1"/>
    </source>
</evidence>
<comment type="subcellular location">
    <subcellularLocation>
        <location evidence="1">Cell surface</location>
    </subcellularLocation>
</comment>
<dbReference type="AlphaFoldDB" id="A0AB37HE84"/>
<keyword evidence="3" id="KW-0472">Membrane</keyword>
<keyword evidence="3" id="KW-1133">Transmembrane helix</keyword>
<reference evidence="4 5" key="1">
    <citation type="submission" date="2021-01" db="EMBL/GenBank/DDBJ databases">
        <title>FDA dAtabase for Regulatory Grade micrObial Sequences (FDA-ARGOS): Supporting development and validation of Infectious Disease Dx tests.</title>
        <authorList>
            <person name="Sproer C."/>
            <person name="Gronow S."/>
            <person name="Severitt S."/>
            <person name="Schroder I."/>
            <person name="Tallon L."/>
            <person name="Sadzewicz L."/>
            <person name="Zhao X."/>
            <person name="Boylan J."/>
            <person name="Ott S."/>
            <person name="Bowen H."/>
            <person name="Vavikolanu K."/>
            <person name="Mehta A."/>
            <person name="Aluvathingal J."/>
            <person name="Nadendla S."/>
            <person name="Lowell S."/>
            <person name="Myers T."/>
            <person name="Yan Y."/>
            <person name="Sichtig H."/>
        </authorList>
    </citation>
    <scope>NUCLEOTIDE SEQUENCE [LARGE SCALE GENOMIC DNA]</scope>
    <source>
        <strain evidence="4 5">FDAARGOS_1148</strain>
    </source>
</reference>
<organism evidence="4 5">
    <name type="scientific">Staphylococcus condimenti</name>
    <dbReference type="NCBI Taxonomy" id="70255"/>
    <lineage>
        <taxon>Bacteria</taxon>
        <taxon>Bacillati</taxon>
        <taxon>Bacillota</taxon>
        <taxon>Bacilli</taxon>
        <taxon>Bacillales</taxon>
        <taxon>Staphylococcaceae</taxon>
        <taxon>Staphylococcus</taxon>
    </lineage>
</organism>
<dbReference type="Proteomes" id="UP000595942">
    <property type="component" value="Chromosome"/>
</dbReference>
<dbReference type="Pfam" id="PF07963">
    <property type="entry name" value="N_methyl"/>
    <property type="match status" value="1"/>
</dbReference>
<dbReference type="GO" id="GO:0030420">
    <property type="term" value="P:establishment of competence for transformation"/>
    <property type="evidence" value="ECO:0007669"/>
    <property type="project" value="UniProtKB-KW"/>
</dbReference>
<evidence type="ECO:0000313" key="5">
    <source>
        <dbReference type="Proteomes" id="UP000595942"/>
    </source>
</evidence>
<feature type="transmembrane region" description="Helical" evidence="3">
    <location>
        <begin position="21"/>
        <end position="42"/>
    </location>
</feature>
<name>A0AB37HE84_9STAP</name>
<protein>
    <submittedName>
        <fullName evidence="4">Prepilin-type N-terminal cleavage/methylation domain-containing protein</fullName>
    </submittedName>
</protein>
<accession>A0AB37HE84</accession>
<dbReference type="Pfam" id="PF15980">
    <property type="entry name" value="ComGF"/>
    <property type="match status" value="1"/>
</dbReference>
<dbReference type="NCBIfam" id="NF041002">
    <property type="entry name" value="pilin_ComGF"/>
    <property type="match status" value="1"/>
</dbReference>
<proteinExistence type="predicted"/>
<sequence length="152" mass="17921">MIKKLKKDIAYKNNRFNAFTLIEMLFSFSIFCIVLSLIPPLFQTVTVLNKQVNDTSLINFEFFAQDITRELNDIPIKNITVENNHLVVKHEDELTNYTFTKEKIYKTIDGKGNITLLQNLKDFKIAKINNKYIMVDIILIEDNQEYYKTLFI</sequence>
<evidence type="ECO:0000256" key="3">
    <source>
        <dbReference type="SAM" id="Phobius"/>
    </source>
</evidence>
<keyword evidence="5" id="KW-1185">Reference proteome</keyword>
<keyword evidence="3" id="KW-0812">Transmembrane</keyword>
<dbReference type="InterPro" id="IPR016977">
    <property type="entry name" value="ComGF"/>
</dbReference>
<evidence type="ECO:0000256" key="2">
    <source>
        <dbReference type="ARBA" id="ARBA00023287"/>
    </source>
</evidence>
<dbReference type="EMBL" id="CP068073">
    <property type="protein sequence ID" value="QQS83501.1"/>
    <property type="molecule type" value="Genomic_DNA"/>
</dbReference>
<dbReference type="GO" id="GO:0009986">
    <property type="term" value="C:cell surface"/>
    <property type="evidence" value="ECO:0007669"/>
    <property type="project" value="UniProtKB-SubCell"/>
</dbReference>